<feature type="domain" description="N-acetyltransferase" evidence="1">
    <location>
        <begin position="14"/>
        <end position="144"/>
    </location>
</feature>
<dbReference type="Gene3D" id="3.40.630.30">
    <property type="match status" value="1"/>
</dbReference>
<dbReference type="KEGG" id="aram:KAR29_08895"/>
<dbReference type="InterPro" id="IPR016181">
    <property type="entry name" value="Acyl_CoA_acyltransferase"/>
</dbReference>
<evidence type="ECO:0000313" key="3">
    <source>
        <dbReference type="Proteomes" id="UP000671879"/>
    </source>
</evidence>
<dbReference type="Pfam" id="PF00583">
    <property type="entry name" value="Acetyltransf_1"/>
    <property type="match status" value="1"/>
</dbReference>
<proteinExistence type="predicted"/>
<evidence type="ECO:0000259" key="1">
    <source>
        <dbReference type="PROSITE" id="PS51186"/>
    </source>
</evidence>
<dbReference type="EMBL" id="CP072943">
    <property type="protein sequence ID" value="QTX31483.1"/>
    <property type="molecule type" value="Genomic_DNA"/>
</dbReference>
<protein>
    <submittedName>
        <fullName evidence="2">GNAT family N-acetyltransferase</fullName>
    </submittedName>
</protein>
<dbReference type="PANTHER" id="PTHR43233:SF1">
    <property type="entry name" value="FAMILY N-ACETYLTRANSFERASE, PUTATIVE (AFU_ORTHOLOGUE AFUA_6G03350)-RELATED"/>
    <property type="match status" value="1"/>
</dbReference>
<dbReference type="RefSeq" id="WP_274372649.1">
    <property type="nucleotide sequence ID" value="NZ_CP072943.1"/>
</dbReference>
<reference evidence="3" key="1">
    <citation type="submission" date="2021-04" db="EMBL/GenBank/DDBJ databases">
        <title>A novel Synergistetes isolate from a pyrite-forming mixed culture.</title>
        <authorList>
            <person name="Bunk B."/>
            <person name="Sproer C."/>
            <person name="Spring S."/>
            <person name="Pester M."/>
        </authorList>
    </citation>
    <scope>NUCLEOTIDE SEQUENCE [LARGE SCALE GENOMIC DNA]</scope>
    <source>
        <strain evidence="3">J.5.4.2-T.3.5.2</strain>
    </source>
</reference>
<dbReference type="CDD" id="cd04301">
    <property type="entry name" value="NAT_SF"/>
    <property type="match status" value="1"/>
</dbReference>
<dbReference type="GO" id="GO:0016747">
    <property type="term" value="F:acyltransferase activity, transferring groups other than amino-acyl groups"/>
    <property type="evidence" value="ECO:0007669"/>
    <property type="project" value="InterPro"/>
</dbReference>
<dbReference type="AlphaFoldDB" id="A0A9Q7AL54"/>
<dbReference type="InterPro" id="IPR000182">
    <property type="entry name" value="GNAT_dom"/>
</dbReference>
<name>A0A9Q7AL54_9BACT</name>
<evidence type="ECO:0000313" key="2">
    <source>
        <dbReference type="EMBL" id="QTX31483.1"/>
    </source>
</evidence>
<keyword evidence="3" id="KW-1185">Reference proteome</keyword>
<dbReference type="InterPro" id="IPR053144">
    <property type="entry name" value="Acetyltransferase_Butenolide"/>
</dbReference>
<dbReference type="PROSITE" id="PS51186">
    <property type="entry name" value="GNAT"/>
    <property type="match status" value="1"/>
</dbReference>
<dbReference type="SUPFAM" id="SSF55729">
    <property type="entry name" value="Acyl-CoA N-acyltransferases (Nat)"/>
    <property type="match status" value="1"/>
</dbReference>
<dbReference type="PANTHER" id="PTHR43233">
    <property type="entry name" value="FAMILY N-ACETYLTRANSFERASE, PUTATIVE (AFU_ORTHOLOGUE AFUA_6G03350)-RELATED"/>
    <property type="match status" value="1"/>
</dbReference>
<organism evidence="2 3">
    <name type="scientific">Aminithiophilus ramosus</name>
    <dbReference type="NCBI Taxonomy" id="3029084"/>
    <lineage>
        <taxon>Bacteria</taxon>
        <taxon>Thermotogati</taxon>
        <taxon>Synergistota</taxon>
        <taxon>Synergistia</taxon>
        <taxon>Synergistales</taxon>
        <taxon>Aminithiophilaceae</taxon>
        <taxon>Aminithiophilus</taxon>
    </lineage>
</organism>
<sequence>MDRAFQPDGYLFYDSKLALAPSELIDLYRFTHWGKSRSLEQIDRMIRGSSLCFSVRHDDRLVAFCRLLTDFVFRGSLWDILVHPDHQGRGLGTALLRYALDHPAVRPIPLIVTYTSDLGPFLRRLGFSSEEGNMQLLRVPIEYS</sequence>
<accession>A0A9Q7AL54</accession>
<gene>
    <name evidence="2" type="ORF">KAR29_08895</name>
</gene>
<dbReference type="Proteomes" id="UP000671879">
    <property type="component" value="Chromosome"/>
</dbReference>